<dbReference type="AlphaFoldDB" id="A0A5Q2RI57"/>
<feature type="transmembrane region" description="Helical" evidence="2">
    <location>
        <begin position="75"/>
        <end position="100"/>
    </location>
</feature>
<keyword evidence="2" id="KW-1133">Transmembrane helix</keyword>
<keyword evidence="2" id="KW-0472">Membrane</keyword>
<accession>A0A5Q2RI57</accession>
<proteinExistence type="predicted"/>
<keyword evidence="2" id="KW-0812">Transmembrane</keyword>
<gene>
    <name evidence="3" type="ORF">GH723_16365</name>
</gene>
<dbReference type="EMBL" id="CP045851">
    <property type="protein sequence ID" value="QGG96548.1"/>
    <property type="molecule type" value="Genomic_DNA"/>
</dbReference>
<feature type="compositionally biased region" description="Basic and acidic residues" evidence="1">
    <location>
        <begin position="134"/>
        <end position="143"/>
    </location>
</feature>
<organism evidence="3 4">
    <name type="scientific">Actinomarinicola tropica</name>
    <dbReference type="NCBI Taxonomy" id="2789776"/>
    <lineage>
        <taxon>Bacteria</taxon>
        <taxon>Bacillati</taxon>
        <taxon>Actinomycetota</taxon>
        <taxon>Acidimicrobiia</taxon>
        <taxon>Acidimicrobiales</taxon>
        <taxon>Iamiaceae</taxon>
        <taxon>Actinomarinicola</taxon>
    </lineage>
</organism>
<dbReference type="NCBIfam" id="NF008528">
    <property type="entry name" value="PRK11463.1-2"/>
    <property type="match status" value="1"/>
</dbReference>
<dbReference type="PANTHER" id="PTHR35335">
    <property type="entry name" value="UPF0716 PROTEIN FXSA"/>
    <property type="match status" value="1"/>
</dbReference>
<dbReference type="Pfam" id="PF04186">
    <property type="entry name" value="FxsA"/>
    <property type="match status" value="1"/>
</dbReference>
<name>A0A5Q2RI57_9ACTN</name>
<dbReference type="RefSeq" id="WP_153760652.1">
    <property type="nucleotide sequence ID" value="NZ_CP045851.1"/>
</dbReference>
<keyword evidence="4" id="KW-1185">Reference proteome</keyword>
<sequence>MPVLALLFLVVPLLELYVIVQVAQVIGVVETLALLVVMSVLGAWLVKRQGIAIWRRFNSTLRNGQVPHREIVDGALVLFAGALLLTPGFTSDVLGLLLLLPPTRAIVRSALISRITAVRVIDSAASRFPFSGRDRAADTRDVWEAESWETPAGDGDPDDPTGRGGELGR</sequence>
<dbReference type="Proteomes" id="UP000334019">
    <property type="component" value="Chromosome"/>
</dbReference>
<evidence type="ECO:0000313" key="3">
    <source>
        <dbReference type="EMBL" id="QGG96548.1"/>
    </source>
</evidence>
<protein>
    <submittedName>
        <fullName evidence="3">FxsA family protein</fullName>
    </submittedName>
</protein>
<evidence type="ECO:0000256" key="1">
    <source>
        <dbReference type="SAM" id="MobiDB-lite"/>
    </source>
</evidence>
<dbReference type="KEGG" id="atq:GH723_16365"/>
<feature type="transmembrane region" description="Helical" evidence="2">
    <location>
        <begin position="26"/>
        <end position="46"/>
    </location>
</feature>
<dbReference type="GO" id="GO:0016020">
    <property type="term" value="C:membrane"/>
    <property type="evidence" value="ECO:0007669"/>
    <property type="project" value="InterPro"/>
</dbReference>
<feature type="region of interest" description="Disordered" evidence="1">
    <location>
        <begin position="134"/>
        <end position="169"/>
    </location>
</feature>
<evidence type="ECO:0000313" key="4">
    <source>
        <dbReference type="Proteomes" id="UP000334019"/>
    </source>
</evidence>
<dbReference type="PANTHER" id="PTHR35335:SF1">
    <property type="entry name" value="UPF0716 PROTEIN FXSA"/>
    <property type="match status" value="1"/>
</dbReference>
<evidence type="ECO:0000256" key="2">
    <source>
        <dbReference type="SAM" id="Phobius"/>
    </source>
</evidence>
<dbReference type="InterPro" id="IPR007313">
    <property type="entry name" value="FxsA"/>
</dbReference>
<reference evidence="3 4" key="1">
    <citation type="submission" date="2019-11" db="EMBL/GenBank/DDBJ databases">
        <authorList>
            <person name="He Y."/>
        </authorList>
    </citation>
    <scope>NUCLEOTIDE SEQUENCE [LARGE SCALE GENOMIC DNA]</scope>
    <source>
        <strain evidence="3 4">SCSIO 58843</strain>
    </source>
</reference>